<evidence type="ECO:0000256" key="1">
    <source>
        <dbReference type="SAM" id="MobiDB-lite"/>
    </source>
</evidence>
<name>A0ABR1FXG0_AURAN</name>
<comment type="caution">
    <text evidence="3">The sequence shown here is derived from an EMBL/GenBank/DDBJ whole genome shotgun (WGS) entry which is preliminary data.</text>
</comment>
<accession>A0ABR1FXG0</accession>
<proteinExistence type="predicted"/>
<evidence type="ECO:0000313" key="4">
    <source>
        <dbReference type="Proteomes" id="UP001363151"/>
    </source>
</evidence>
<feature type="compositionally biased region" description="Basic residues" evidence="1">
    <location>
        <begin position="167"/>
        <end position="199"/>
    </location>
</feature>
<gene>
    <name evidence="3" type="ORF">SO694_00055254</name>
</gene>
<keyword evidence="2" id="KW-0732">Signal</keyword>
<dbReference type="Proteomes" id="UP001363151">
    <property type="component" value="Unassembled WGS sequence"/>
</dbReference>
<sequence>MRGDVLLLFIYICIASLCIAYLRYACDCTRVKDTPHRHRLRHGKSKPSAPLRRLDEAWDDATSWDDTTAAWGDYDAGGFDLDDLGSRLALALRRDARLLHDLLLRRAVPRAAARARAARDALGERVTTSATARRRARVVLRRLLRAPVARARRALVEHPLQLGPPALRRRGVPRRRAPPPPERHHHAERHHHGGGHHGGGHHDSGHHDSGGHHHV</sequence>
<reference evidence="3 4" key="1">
    <citation type="submission" date="2024-03" db="EMBL/GenBank/DDBJ databases">
        <title>Aureococcus anophagefferens CCMP1851 and Kratosvirus quantuckense: Draft genome of a second virus-susceptible host strain in the model system.</title>
        <authorList>
            <person name="Chase E."/>
            <person name="Truchon A.R."/>
            <person name="Schepens W."/>
            <person name="Wilhelm S.W."/>
        </authorList>
    </citation>
    <scope>NUCLEOTIDE SEQUENCE [LARGE SCALE GENOMIC DNA]</scope>
    <source>
        <strain evidence="3 4">CCMP1851</strain>
    </source>
</reference>
<evidence type="ECO:0000313" key="3">
    <source>
        <dbReference type="EMBL" id="KAK7240960.1"/>
    </source>
</evidence>
<keyword evidence="4" id="KW-1185">Reference proteome</keyword>
<feature type="chain" id="PRO_5046146091" evidence="2">
    <location>
        <begin position="21"/>
        <end position="215"/>
    </location>
</feature>
<protein>
    <submittedName>
        <fullName evidence="3">Uncharacterized protein</fullName>
    </submittedName>
</protein>
<feature type="signal peptide" evidence="2">
    <location>
        <begin position="1"/>
        <end position="20"/>
    </location>
</feature>
<evidence type="ECO:0000256" key="2">
    <source>
        <dbReference type="SAM" id="SignalP"/>
    </source>
</evidence>
<feature type="region of interest" description="Disordered" evidence="1">
    <location>
        <begin position="162"/>
        <end position="215"/>
    </location>
</feature>
<feature type="compositionally biased region" description="Basic and acidic residues" evidence="1">
    <location>
        <begin position="200"/>
        <end position="215"/>
    </location>
</feature>
<dbReference type="EMBL" id="JBBJCI010000208">
    <property type="protein sequence ID" value="KAK7240960.1"/>
    <property type="molecule type" value="Genomic_DNA"/>
</dbReference>
<organism evidence="3 4">
    <name type="scientific">Aureococcus anophagefferens</name>
    <name type="common">Harmful bloom alga</name>
    <dbReference type="NCBI Taxonomy" id="44056"/>
    <lineage>
        <taxon>Eukaryota</taxon>
        <taxon>Sar</taxon>
        <taxon>Stramenopiles</taxon>
        <taxon>Ochrophyta</taxon>
        <taxon>Pelagophyceae</taxon>
        <taxon>Pelagomonadales</taxon>
        <taxon>Pelagomonadaceae</taxon>
        <taxon>Aureococcus</taxon>
    </lineage>
</organism>